<reference evidence="1" key="1">
    <citation type="submission" date="2020-04" db="EMBL/GenBank/DDBJ databases">
        <authorList>
            <person name="Neveu A P."/>
        </authorList>
    </citation>
    <scope>NUCLEOTIDE SEQUENCE</scope>
    <source>
        <tissue evidence="1">Whole embryo</tissue>
    </source>
</reference>
<organism evidence="1">
    <name type="scientific">Phallusia mammillata</name>
    <dbReference type="NCBI Taxonomy" id="59560"/>
    <lineage>
        <taxon>Eukaryota</taxon>
        <taxon>Metazoa</taxon>
        <taxon>Chordata</taxon>
        <taxon>Tunicata</taxon>
        <taxon>Ascidiacea</taxon>
        <taxon>Phlebobranchia</taxon>
        <taxon>Ascidiidae</taxon>
        <taxon>Phallusia</taxon>
    </lineage>
</organism>
<accession>A0A6F9DBQ9</accession>
<name>A0A6F9DBQ9_9ASCI</name>
<evidence type="ECO:0000313" key="1">
    <source>
        <dbReference type="EMBL" id="CAB3238468.1"/>
    </source>
</evidence>
<proteinExistence type="evidence at transcript level"/>
<gene>
    <name evidence="1" type="primary">Dnah1</name>
</gene>
<protein>
    <submittedName>
        <fullName evidence="1">Dynein heavy chain 1, axonemal-like</fullName>
    </submittedName>
</protein>
<sequence>MFRAEDASVFAHRVAEAYRLRKKTEGLIRYNLYIDCMPLDHNVLSLDPQSYERMTARSITTPGLRTDDPAVLRCVETLERQVGVDFKRTMNKLTFDNVVSRSPKAFAYVTMPEPESEISMAAGPPDDVEEYDFEEQRDCFAFNSIWTRVEAIKASGKVHTECNKVKLMSLFNTTLTKSMKLEEFEQTQSQAYTQVQLFLRDSWITTLRSVVRSSFQYVGKGWFNMYESNWEVYRISKLKKYMEMVKFIMQVK</sequence>
<dbReference type="AlphaFoldDB" id="A0A6F9DBQ9"/>
<dbReference type="EMBL" id="LR784556">
    <property type="protein sequence ID" value="CAB3238468.1"/>
    <property type="molecule type" value="mRNA"/>
</dbReference>